<gene>
    <name evidence="2" type="ORF">K491DRAFT_759298</name>
</gene>
<evidence type="ECO:0000313" key="3">
    <source>
        <dbReference type="Proteomes" id="UP000799324"/>
    </source>
</evidence>
<dbReference type="Proteomes" id="UP000799324">
    <property type="component" value="Unassembled WGS sequence"/>
</dbReference>
<evidence type="ECO:0000313" key="2">
    <source>
        <dbReference type="EMBL" id="KAF2654038.1"/>
    </source>
</evidence>
<accession>A0A6A6T5D8</accession>
<protein>
    <submittedName>
        <fullName evidence="2">Uncharacterized protein</fullName>
    </submittedName>
</protein>
<reference evidence="2" key="1">
    <citation type="journal article" date="2020" name="Stud. Mycol.">
        <title>101 Dothideomycetes genomes: a test case for predicting lifestyles and emergence of pathogens.</title>
        <authorList>
            <person name="Haridas S."/>
            <person name="Albert R."/>
            <person name="Binder M."/>
            <person name="Bloem J."/>
            <person name="Labutti K."/>
            <person name="Salamov A."/>
            <person name="Andreopoulos B."/>
            <person name="Baker S."/>
            <person name="Barry K."/>
            <person name="Bills G."/>
            <person name="Bluhm B."/>
            <person name="Cannon C."/>
            <person name="Castanera R."/>
            <person name="Culley D."/>
            <person name="Daum C."/>
            <person name="Ezra D."/>
            <person name="Gonzalez J."/>
            <person name="Henrissat B."/>
            <person name="Kuo A."/>
            <person name="Liang C."/>
            <person name="Lipzen A."/>
            <person name="Lutzoni F."/>
            <person name="Magnuson J."/>
            <person name="Mondo S."/>
            <person name="Nolan M."/>
            <person name="Ohm R."/>
            <person name="Pangilinan J."/>
            <person name="Park H.-J."/>
            <person name="Ramirez L."/>
            <person name="Alfaro M."/>
            <person name="Sun H."/>
            <person name="Tritt A."/>
            <person name="Yoshinaga Y."/>
            <person name="Zwiers L.-H."/>
            <person name="Turgeon B."/>
            <person name="Goodwin S."/>
            <person name="Spatafora J."/>
            <person name="Crous P."/>
            <person name="Grigoriev I."/>
        </authorList>
    </citation>
    <scope>NUCLEOTIDE SEQUENCE</scope>
    <source>
        <strain evidence="2">CBS 122681</strain>
    </source>
</reference>
<name>A0A6A6T5D8_9PLEO</name>
<proteinExistence type="predicted"/>
<feature type="region of interest" description="Disordered" evidence="1">
    <location>
        <begin position="30"/>
        <end position="106"/>
    </location>
</feature>
<evidence type="ECO:0000256" key="1">
    <source>
        <dbReference type="SAM" id="MobiDB-lite"/>
    </source>
</evidence>
<keyword evidence="3" id="KW-1185">Reference proteome</keyword>
<dbReference type="EMBL" id="MU004371">
    <property type="protein sequence ID" value="KAF2654038.1"/>
    <property type="molecule type" value="Genomic_DNA"/>
</dbReference>
<dbReference type="AlphaFoldDB" id="A0A6A6T5D8"/>
<organism evidence="2 3">
    <name type="scientific">Lophiostoma macrostomum CBS 122681</name>
    <dbReference type="NCBI Taxonomy" id="1314788"/>
    <lineage>
        <taxon>Eukaryota</taxon>
        <taxon>Fungi</taxon>
        <taxon>Dikarya</taxon>
        <taxon>Ascomycota</taxon>
        <taxon>Pezizomycotina</taxon>
        <taxon>Dothideomycetes</taxon>
        <taxon>Pleosporomycetidae</taxon>
        <taxon>Pleosporales</taxon>
        <taxon>Lophiostomataceae</taxon>
        <taxon>Lophiostoma</taxon>
    </lineage>
</organism>
<sequence length="106" mass="11420">MNPPYTTFNPSLYPQHAFLQPTFIHPQGMHPPHYFPHTFQPAHGLQPQFQQPGFMGHPGFVPMSGPAPVPQVQQPAPGPMPGTMSGAMPGAWTANGRPGGPPFCKV</sequence>